<evidence type="ECO:0000259" key="4">
    <source>
        <dbReference type="Pfam" id="PF14244"/>
    </source>
</evidence>
<proteinExistence type="predicted"/>
<dbReference type="Pfam" id="PF25597">
    <property type="entry name" value="SH3_retrovirus"/>
    <property type="match status" value="1"/>
</dbReference>
<organism evidence="6">
    <name type="scientific">Sesamum latifolium</name>
    <dbReference type="NCBI Taxonomy" id="2727402"/>
    <lineage>
        <taxon>Eukaryota</taxon>
        <taxon>Viridiplantae</taxon>
        <taxon>Streptophyta</taxon>
        <taxon>Embryophyta</taxon>
        <taxon>Tracheophyta</taxon>
        <taxon>Spermatophyta</taxon>
        <taxon>Magnoliopsida</taxon>
        <taxon>eudicotyledons</taxon>
        <taxon>Gunneridae</taxon>
        <taxon>Pentapetalae</taxon>
        <taxon>asterids</taxon>
        <taxon>lamiids</taxon>
        <taxon>Lamiales</taxon>
        <taxon>Pedaliaceae</taxon>
        <taxon>Sesamum</taxon>
    </lineage>
</organism>
<reference evidence="6" key="2">
    <citation type="journal article" date="2024" name="Plant">
        <title>Genomic evolution and insights into agronomic trait innovations of Sesamum species.</title>
        <authorList>
            <person name="Miao H."/>
            <person name="Wang L."/>
            <person name="Qu L."/>
            <person name="Liu H."/>
            <person name="Sun Y."/>
            <person name="Le M."/>
            <person name="Wang Q."/>
            <person name="Wei S."/>
            <person name="Zheng Y."/>
            <person name="Lin W."/>
            <person name="Duan Y."/>
            <person name="Cao H."/>
            <person name="Xiong S."/>
            <person name="Wang X."/>
            <person name="Wei L."/>
            <person name="Li C."/>
            <person name="Ma Q."/>
            <person name="Ju M."/>
            <person name="Zhao R."/>
            <person name="Li G."/>
            <person name="Mu C."/>
            <person name="Tian Q."/>
            <person name="Mei H."/>
            <person name="Zhang T."/>
            <person name="Gao T."/>
            <person name="Zhang H."/>
        </authorList>
    </citation>
    <scope>NUCLEOTIDE SEQUENCE</scope>
    <source>
        <strain evidence="6">KEN1</strain>
    </source>
</reference>
<feature type="domain" description="Retroviral polymerase SH3-like" evidence="5">
    <location>
        <begin position="353"/>
        <end position="413"/>
    </location>
</feature>
<dbReference type="Pfam" id="PF14244">
    <property type="entry name" value="Retrotran_gag_3"/>
    <property type="match status" value="1"/>
</dbReference>
<evidence type="ECO:0000259" key="3">
    <source>
        <dbReference type="Pfam" id="PF07727"/>
    </source>
</evidence>
<evidence type="ECO:0000259" key="5">
    <source>
        <dbReference type="Pfam" id="PF25597"/>
    </source>
</evidence>
<dbReference type="PANTHER" id="PTHR11439">
    <property type="entry name" value="GAG-POL-RELATED RETROTRANSPOSON"/>
    <property type="match status" value="1"/>
</dbReference>
<feature type="domain" description="Retrotransposon gag" evidence="2">
    <location>
        <begin position="97"/>
        <end position="169"/>
    </location>
</feature>
<comment type="caution">
    <text evidence="6">The sequence shown here is derived from an EMBL/GenBank/DDBJ whole genome shotgun (WGS) entry which is preliminary data.</text>
</comment>
<dbReference type="CDD" id="cd09272">
    <property type="entry name" value="RNase_HI_RT_Ty1"/>
    <property type="match status" value="1"/>
</dbReference>
<evidence type="ECO:0000259" key="2">
    <source>
        <dbReference type="Pfam" id="PF03732"/>
    </source>
</evidence>
<feature type="domain" description="Reverse transcriptase Ty1/copia-type" evidence="3">
    <location>
        <begin position="589"/>
        <end position="799"/>
    </location>
</feature>
<gene>
    <name evidence="6" type="ORF">Slati_0726500</name>
</gene>
<dbReference type="InterPro" id="IPR013103">
    <property type="entry name" value="RVT_2"/>
</dbReference>
<dbReference type="AlphaFoldDB" id="A0AAW2Y5F0"/>
<reference evidence="6" key="1">
    <citation type="submission" date="2020-06" db="EMBL/GenBank/DDBJ databases">
        <authorList>
            <person name="Li T."/>
            <person name="Hu X."/>
            <person name="Zhang T."/>
            <person name="Song X."/>
            <person name="Zhang H."/>
            <person name="Dai N."/>
            <person name="Sheng W."/>
            <person name="Hou X."/>
            <person name="Wei L."/>
        </authorList>
    </citation>
    <scope>NUCLEOTIDE SEQUENCE</scope>
    <source>
        <strain evidence="6">KEN1</strain>
        <tissue evidence="6">Leaf</tissue>
    </source>
</reference>
<feature type="region of interest" description="Disordered" evidence="1">
    <location>
        <begin position="1"/>
        <end position="22"/>
    </location>
</feature>
<evidence type="ECO:0000256" key="1">
    <source>
        <dbReference type="SAM" id="MobiDB-lite"/>
    </source>
</evidence>
<evidence type="ECO:0000313" key="6">
    <source>
        <dbReference type="EMBL" id="KAL0460993.1"/>
    </source>
</evidence>
<name>A0AAW2Y5F0_9LAMI</name>
<dbReference type="InterPro" id="IPR043502">
    <property type="entry name" value="DNA/RNA_pol_sf"/>
</dbReference>
<dbReference type="InterPro" id="IPR005162">
    <property type="entry name" value="Retrotrans_gag_dom"/>
</dbReference>
<protein>
    <submittedName>
        <fullName evidence="6">Retrovirus-related Pol polyprotein from transposon RE1</fullName>
    </submittedName>
</protein>
<sequence length="1038" mass="118884">MSALTHEGSQTERKPSNDSQANSVDVMSPYYLHASDNSGQIYVSELLHDGNYGEWVNDMSNALFAKNKIGFVDGTIQKPAANSPDFGHWMHGDAMVKEWLKSAMDKEIRSSIRYAKTAQEIWVDLEERFEKVNAPRAYELRRAIALLKQEKLSVSSYYTKLKSLWRKCNLFQLGQSALAMVAPAICRNNEADLKFEQKTTEAAAFQIQSTRYNKDAGDRRIERKEKPKCGCAKGRTHKDQCFEVIGYPPRWRKSARDKKIGPWTERKGPKVAQVSMDDSPMTQAQYNRLDLPTRNLIGVGRHYDGLYLLEPVQDGGVAMTVSGQHNSALWHWRLGHASSSKIKLIQSNSSIVKMYVHEKKKADKFGEKGRPCVFVGYPNGQKGYRVYAVESQRIYTSRDGIFLEDKYPFKQKDDEVMRSKYDFAQDTNHTIQVQDNEPMEQRLHSNEMNTRELEVINHDNEDDDRLNQTTEPMSMEQVGDHRIDETQSDDLTQIEARHSQRVRRQPKHFEEYEIDLPPSIAQSQPAPHSGNSVVYPLSHYVSYDKFSQSQKAFLAAITSYDEPKSFFQAIKHEYWKEAMKKEIEALEKNETWTLEPLPQGKHAIDSKWVYKIKFKPNGEVERYKARLVAKGFTQVEGVDFHETFAPVAKLVTVRCLLAVATKENWEIHQLDVNNAFLHGDLDEEVYMRIPQGFSKEGETRVCKLKKSLYGLRQASRNWYHKFAKALINVEFQQSRVDHSLFTYKNGESFVVALIYVDDVILTGNDANKIQEVKVHLNKNFGIKDLGPLKYFLGIEVARSPQARYRRLIGRLLYLTVTRPDIAFAVNVLSQFVASPQQTHMSAAKRVLRYLKLAPGQGIMLTAMGNSTLEAYCDADWGGCQITRRSCTGYFITLGGSPISWRTKKQTVVAKSSAEAEYRAMAMTVSEIVWLRWLLTELQTPQVDPTTLFCDNQAALHIAMNPIFHERTKHVEMDCYFVRERVQSREIMPKKNFQWSTIGRYIYQSFRQGQIQIIVGQVGHCGSTCANLKGSDGKDLVKD</sequence>
<dbReference type="InterPro" id="IPR057670">
    <property type="entry name" value="SH3_retrovirus"/>
</dbReference>
<accession>A0AAW2Y5F0</accession>
<dbReference type="SUPFAM" id="SSF56672">
    <property type="entry name" value="DNA/RNA polymerases"/>
    <property type="match status" value="1"/>
</dbReference>
<dbReference type="Pfam" id="PF07727">
    <property type="entry name" value="RVT_2"/>
    <property type="match status" value="1"/>
</dbReference>
<feature type="domain" description="Retrotransposon Copia-like N-terminal" evidence="4">
    <location>
        <begin position="33"/>
        <end position="80"/>
    </location>
</feature>
<dbReference type="InterPro" id="IPR029472">
    <property type="entry name" value="Copia-like_N"/>
</dbReference>
<dbReference type="EMBL" id="JACGWN010000002">
    <property type="protein sequence ID" value="KAL0460993.1"/>
    <property type="molecule type" value="Genomic_DNA"/>
</dbReference>
<dbReference type="Pfam" id="PF03732">
    <property type="entry name" value="Retrotrans_gag"/>
    <property type="match status" value="1"/>
</dbReference>
<dbReference type="PANTHER" id="PTHR11439:SF498">
    <property type="entry name" value="DNAK FAMILY PROTEIN"/>
    <property type="match status" value="1"/>
</dbReference>